<dbReference type="AlphaFoldDB" id="A0A3G8WLH6"/>
<dbReference type="Proteomes" id="UP000282297">
    <property type="component" value="Chromosome"/>
</dbReference>
<keyword evidence="1" id="KW-0812">Transmembrane</keyword>
<dbReference type="Gene3D" id="2.180.10.10">
    <property type="entry name" value="RHS repeat-associated core"/>
    <property type="match status" value="1"/>
</dbReference>
<evidence type="ECO:0000256" key="1">
    <source>
        <dbReference type="SAM" id="Phobius"/>
    </source>
</evidence>
<name>A0A3G8WLH6_9FLAO</name>
<keyword evidence="1" id="KW-1133">Transmembrane helix</keyword>
<evidence type="ECO:0000313" key="3">
    <source>
        <dbReference type="Proteomes" id="UP000282297"/>
    </source>
</evidence>
<reference evidence="3" key="1">
    <citation type="submission" date="2018-11" db="EMBL/GenBank/DDBJ databases">
        <title>Proposal to divide the Flavobacteriaceae and reorganize its genera based on Amino Acid Identity values calculated from whole genome sequences.</title>
        <authorList>
            <person name="Nicholson A.C."/>
            <person name="Gulvik C.A."/>
            <person name="Whitney A.M."/>
            <person name="Humrighouse B.W."/>
            <person name="Bell M."/>
            <person name="Holmes B."/>
            <person name="Steigerwalt A.B."/>
            <person name="Villarma A."/>
            <person name="Sheth M."/>
            <person name="Batra D."/>
            <person name="Pryor J."/>
            <person name="Bernardet J.-F."/>
            <person name="Hugo C."/>
            <person name="Kampfer P."/>
            <person name="Newman J.D."/>
            <person name="McQuiston J.R."/>
        </authorList>
    </citation>
    <scope>NUCLEOTIDE SEQUENCE [LARGE SCALE GENOMIC DNA]</scope>
    <source>
        <strain evidence="3">H4753</strain>
    </source>
</reference>
<keyword evidence="1" id="KW-0472">Membrane</keyword>
<feature type="transmembrane region" description="Helical" evidence="1">
    <location>
        <begin position="100"/>
        <end position="122"/>
    </location>
</feature>
<accession>A0A3G8WLH6</accession>
<dbReference type="NCBIfam" id="TIGR03696">
    <property type="entry name" value="Rhs_assc_core"/>
    <property type="match status" value="1"/>
</dbReference>
<dbReference type="InterPro" id="IPR022385">
    <property type="entry name" value="Rhs_assc_core"/>
</dbReference>
<dbReference type="EMBL" id="CP034171">
    <property type="protein sequence ID" value="AZI21449.1"/>
    <property type="molecule type" value="Genomic_DNA"/>
</dbReference>
<feature type="transmembrane region" description="Helical" evidence="1">
    <location>
        <begin position="64"/>
        <end position="88"/>
    </location>
</feature>
<organism evidence="2 3">
    <name type="scientific">Chryseobacterium taklimakanense</name>
    <dbReference type="NCBI Taxonomy" id="536441"/>
    <lineage>
        <taxon>Bacteria</taxon>
        <taxon>Pseudomonadati</taxon>
        <taxon>Bacteroidota</taxon>
        <taxon>Flavobacteriia</taxon>
        <taxon>Flavobacteriales</taxon>
        <taxon>Weeksellaceae</taxon>
        <taxon>Chryseobacterium group</taxon>
        <taxon>Chryseobacterium</taxon>
    </lineage>
</organism>
<evidence type="ECO:0000313" key="2">
    <source>
        <dbReference type="EMBL" id="AZI21449.1"/>
    </source>
</evidence>
<proteinExistence type="predicted"/>
<evidence type="ECO:0008006" key="4">
    <source>
        <dbReference type="Google" id="ProtNLM"/>
    </source>
</evidence>
<protein>
    <recommendedName>
        <fullName evidence="4">RHS repeat-associated core domain-containing protein</fullName>
    </recommendedName>
</protein>
<gene>
    <name evidence="2" type="ORF">EIH08_08060</name>
</gene>
<sequence length="409" mass="43116">MNGRLYDPLLRRFLNADENIQDMFNTQNYNKYGYVLNNPLMFNDPSGEFIPVMMGYALAAVAKAIFWAGVIKAAIIGAAIGLGSYLISSAVMGQKITVGGILKSIFFGAAGGAVTFGIGSIFTSSFGTLTTIGSTLDKAGILWLVKGGAHAVSQGLLSTVQGGNFMQSALSGALGSIGAGVFGAIAGDFANSTLGTVAFGALSGGIGSELAGGNFWQGALIGGMLAGLNHMATRMDTEVDYADGGKKGTGGASNDAQGDVLNWFNENDGGLYRVAKNDPGAPEGTVRVYTHGNQKGIAGPRGEWMTTPDQIDKVLMERSPTWRNYRENGGSVKLELMSCNTGRWGNGIASKISQAFRFSSVLAPNNYYVAYTRNGVSWGAVAGQYNLINPGRWNYFVNGQNLTSIYNRR</sequence>